<feature type="compositionally biased region" description="Basic residues" evidence="14">
    <location>
        <begin position="745"/>
        <end position="758"/>
    </location>
</feature>
<proteinExistence type="inferred from homology"/>
<dbReference type="InterPro" id="IPR003105">
    <property type="entry name" value="SRA_YDG"/>
</dbReference>
<keyword evidence="12 13" id="KW-0539">Nucleus</keyword>
<dbReference type="Pfam" id="PF02182">
    <property type="entry name" value="SAD_SRA"/>
    <property type="match status" value="1"/>
</dbReference>
<evidence type="ECO:0000256" key="8">
    <source>
        <dbReference type="ARBA" id="ARBA00022692"/>
    </source>
</evidence>
<dbReference type="SMART" id="SM00317">
    <property type="entry name" value="SET"/>
    <property type="match status" value="1"/>
</dbReference>
<keyword evidence="6" id="KW-0808">Transferase</keyword>
<evidence type="ECO:0000256" key="4">
    <source>
        <dbReference type="ARBA" id="ARBA00022454"/>
    </source>
</evidence>
<evidence type="ECO:0000256" key="9">
    <source>
        <dbReference type="ARBA" id="ARBA00022853"/>
    </source>
</evidence>
<keyword evidence="5" id="KW-0489">Methyltransferase</keyword>
<dbReference type="GO" id="GO:0042054">
    <property type="term" value="F:histone methyltransferase activity"/>
    <property type="evidence" value="ECO:0007669"/>
    <property type="project" value="InterPro"/>
</dbReference>
<dbReference type="GO" id="GO:0008270">
    <property type="term" value="F:zinc ion binding"/>
    <property type="evidence" value="ECO:0007669"/>
    <property type="project" value="InterPro"/>
</dbReference>
<evidence type="ECO:0000313" key="20">
    <source>
        <dbReference type="EMBL" id="KAG6410579.1"/>
    </source>
</evidence>
<feature type="domain" description="YDG" evidence="19">
    <location>
        <begin position="262"/>
        <end position="410"/>
    </location>
</feature>
<dbReference type="GO" id="GO:0032259">
    <property type="term" value="P:methylation"/>
    <property type="evidence" value="ECO:0007669"/>
    <property type="project" value="UniProtKB-KW"/>
</dbReference>
<evidence type="ECO:0000256" key="15">
    <source>
        <dbReference type="SAM" id="Phobius"/>
    </source>
</evidence>
<dbReference type="SMART" id="SM00468">
    <property type="entry name" value="PreSET"/>
    <property type="match status" value="1"/>
</dbReference>
<dbReference type="Pfam" id="PF01529">
    <property type="entry name" value="DHHC"/>
    <property type="match status" value="3"/>
</dbReference>
<evidence type="ECO:0000259" key="16">
    <source>
        <dbReference type="PROSITE" id="PS50280"/>
    </source>
</evidence>
<evidence type="ECO:0000256" key="7">
    <source>
        <dbReference type="ARBA" id="ARBA00022691"/>
    </source>
</evidence>
<feature type="compositionally biased region" description="Polar residues" evidence="14">
    <location>
        <begin position="243"/>
        <end position="254"/>
    </location>
</feature>
<dbReference type="EMBL" id="PNBA02000010">
    <property type="protein sequence ID" value="KAG6410579.1"/>
    <property type="molecule type" value="Genomic_DNA"/>
</dbReference>
<dbReference type="PROSITE" id="PS50216">
    <property type="entry name" value="DHHC"/>
    <property type="match status" value="2"/>
</dbReference>
<dbReference type="PROSITE" id="PS50867">
    <property type="entry name" value="PRE_SET"/>
    <property type="match status" value="1"/>
</dbReference>
<dbReference type="InterPro" id="IPR001594">
    <property type="entry name" value="Palmitoyltrfase_DHHC"/>
</dbReference>
<feature type="transmembrane region" description="Helical" evidence="15">
    <location>
        <begin position="1060"/>
        <end position="1085"/>
    </location>
</feature>
<reference evidence="20" key="1">
    <citation type="submission" date="2018-01" db="EMBL/GenBank/DDBJ databases">
        <authorList>
            <person name="Mao J.F."/>
        </authorList>
    </citation>
    <scope>NUCLEOTIDE SEQUENCE</scope>
    <source>
        <strain evidence="20">Huo1</strain>
        <tissue evidence="20">Leaf</tissue>
    </source>
</reference>
<evidence type="ECO:0000256" key="5">
    <source>
        <dbReference type="ARBA" id="ARBA00022603"/>
    </source>
</evidence>
<evidence type="ECO:0000256" key="1">
    <source>
        <dbReference type="ARBA" id="ARBA00004127"/>
    </source>
</evidence>
<evidence type="ECO:0000256" key="14">
    <source>
        <dbReference type="SAM" id="MobiDB-lite"/>
    </source>
</evidence>
<dbReference type="PROSITE" id="PS51015">
    <property type="entry name" value="YDG"/>
    <property type="match status" value="1"/>
</dbReference>
<name>A0A8X8ZNQ7_SALSN</name>
<feature type="region of interest" description="Disordered" evidence="14">
    <location>
        <begin position="1589"/>
        <end position="1613"/>
    </location>
</feature>
<dbReference type="PROSITE" id="PS51575">
    <property type="entry name" value="SAM_MT43_SUVAR39_2"/>
    <property type="match status" value="1"/>
</dbReference>
<evidence type="ECO:0000256" key="12">
    <source>
        <dbReference type="ARBA" id="ARBA00023242"/>
    </source>
</evidence>
<dbReference type="PROSITE" id="PS50868">
    <property type="entry name" value="POST_SET"/>
    <property type="match status" value="1"/>
</dbReference>
<keyword evidence="10 15" id="KW-1133">Transmembrane helix</keyword>
<feature type="transmembrane region" description="Helical" evidence="15">
    <location>
        <begin position="1020"/>
        <end position="1040"/>
    </location>
</feature>
<comment type="caution">
    <text evidence="20">The sequence shown here is derived from an EMBL/GenBank/DDBJ whole genome shotgun (WGS) entry which is preliminary data.</text>
</comment>
<evidence type="ECO:0000256" key="13">
    <source>
        <dbReference type="PROSITE-ProRule" id="PRU00358"/>
    </source>
</evidence>
<evidence type="ECO:0000256" key="6">
    <source>
        <dbReference type="ARBA" id="ARBA00022679"/>
    </source>
</evidence>
<dbReference type="GO" id="GO:0005694">
    <property type="term" value="C:chromosome"/>
    <property type="evidence" value="ECO:0007669"/>
    <property type="project" value="UniProtKB-SubCell"/>
</dbReference>
<evidence type="ECO:0000256" key="10">
    <source>
        <dbReference type="ARBA" id="ARBA00022989"/>
    </source>
</evidence>
<feature type="compositionally biased region" description="Basic residues" evidence="14">
    <location>
        <begin position="160"/>
        <end position="172"/>
    </location>
</feature>
<feature type="transmembrane region" description="Helical" evidence="15">
    <location>
        <begin position="1234"/>
        <end position="1256"/>
    </location>
</feature>
<evidence type="ECO:0000313" key="21">
    <source>
        <dbReference type="Proteomes" id="UP000298416"/>
    </source>
</evidence>
<dbReference type="PANTHER" id="PTHR45660:SF13">
    <property type="entry name" value="HISTONE-LYSINE N-METHYLTRANSFERASE SETMAR"/>
    <property type="match status" value="1"/>
</dbReference>
<sequence length="1613" mass="179914">MEQGFNSDPNASSAPIDKSRVYDVKPLRSLVPVFPNTPGMTSISNPNPTPFVCVPPTGPFPAGVQPFYPFMVSNGSQTRNHSANAAFNGGIPDPVPLNAFRTPTPQVNGGSSRAKRAYKTPGSASVVIEDDGYSDAQDQSDQYVSGFGTHGTDADDASHSGKKKRGRPKRRGVGNGPEIDVESVANNILTLFKLKDFDESRKANGDKDTTAAVLLVYDLIRRTLTQLEEASDTSGGARRPDLKSSNLMMTKGVRTNNLKRTGHVPGVDVGDIFFFRMELCLVGVHAPSMAGIDYMSVKVTGSEDPIAVSIVSSGGYDDDDGDDTNVLIYSGQGGVQRRDGQMFDQKLERGNLALEKSLHRGNDVRVIRGIKDTSNAPGKIYVYDGVHKIIESWAEKNKSGLNVFKYKLIRQPGQPEAYSLWKSIQQWRDGTAARPGLIIPDLTSGIERQPVALVNDTDGEKGPAHFTYVASLKYSQPFPASKQFSGCRCLGGCQPGDSSCPCNQRNDGLLPYSAAGILLTTKPVIHECGQSCQSPPNCRNRISQAGVKFRLEVFKTKNRGWGLRSWDPIRSGSFICEYAGDIVKVTASDFENANDDSYIFDAGRYYEPLERVYDSNSAKKAPFPLVISAKSNGNVSRFMNHSCSPNVFWQPVLRESDSGICLHVAFFAIHHIPPMQELVYNYGIPAEADRGRKKCLCGSVKCRGYGISLKKCENFPMRLFSDSRLSLTVEENGRKEVASLDKTKTQKKRKNKNKNKKTKKRKILCYLCQLGGMRNQDFVAAPPKWMGPPTLTKKRLYQVWKGRNIFLCGGRLILGPDMRSALLTTIIIGGPALAFCSKMYLKIPTRDLSSGHAVSIVGLVLTLLVCRNNYSSSVVDEDGLTCVSLQDLIFLFITSTRNPGIIPRSTKPPISDNASLSSFPSIEWIADVNPEVKLPRTKDVVVNGHTVKVKYCDTCFLYRPPRASHCSTCNNCIQRFDHHCPWLNQCIGAVSTISLFLFVNGLKNFKLVWILLVQRNYGTFILFITTSTILCIYVFTFSFLDLFKKSGWTWRLFSNDVMLVSLIVYSFIAVWFVGGLSLFHYYLIFTNQTTYENFRGLYGKRENPYNIGAIKNVEEILFSKTTPSLVNFREWVTEDECTFAESVTNRYGGNTNGQIDVEQSFYGKDGKPLPKFVDIFEENPKVDSGGKSATDNFFLPFDDDQRTGSSDDEISQRTLMARFFFGGRLVFGPDVSSLFLSAFLIAAPALAFCIKVVFIIRHRVKEDKSVVSWYPVLIVALALTILDVAFLVLTSCRDPGIVPRNTKPPECDDSFEMNTPSMEWVNGRTPHLKLPRTKDVVVNGHAVKVKFCDTCLLYRPPRASHCSICNNSVQRFDHHCPWVGQCIGLRNYRYFYMFVSTSTVLCLFVFVVSLINIVRADDHLLKAMSGDVLSVFLILYCFVAVWFVGGLTVFHFYLISTNQTTYENFRYRYDKKENPYNKGMIKNFQEVFFSRIPSSMLDFRAFVEDDELMMTVAPTDDDPAEDITSSKEKIDIEMGNNIGEEKSITLPEILLSIDYGGIHDNLKHKVIERETASDSDNFVVPVDNKVKETTAAPTIDAEEKHDDMKSQQNTTLD</sequence>
<comment type="similarity">
    <text evidence="3">Belongs to the DHHC palmitoyltransferase family.</text>
</comment>
<dbReference type="InterPro" id="IPR051357">
    <property type="entry name" value="H3K9_HMTase_SUVAR3-9"/>
</dbReference>
<evidence type="ECO:0000256" key="11">
    <source>
        <dbReference type="ARBA" id="ARBA00023136"/>
    </source>
</evidence>
<evidence type="ECO:0000256" key="2">
    <source>
        <dbReference type="ARBA" id="ARBA00004286"/>
    </source>
</evidence>
<feature type="transmembrane region" description="Helical" evidence="15">
    <location>
        <begin position="1390"/>
        <end position="1413"/>
    </location>
</feature>
<dbReference type="InterPro" id="IPR015947">
    <property type="entry name" value="PUA-like_sf"/>
</dbReference>
<accession>A0A8X8ZNQ7</accession>
<keyword evidence="4" id="KW-0158">Chromosome</keyword>
<dbReference type="InterPro" id="IPR003616">
    <property type="entry name" value="Post-SET_dom"/>
</dbReference>
<dbReference type="GO" id="GO:0012505">
    <property type="term" value="C:endomembrane system"/>
    <property type="evidence" value="ECO:0007669"/>
    <property type="project" value="UniProtKB-SubCell"/>
</dbReference>
<dbReference type="Gene3D" id="2.30.280.10">
    <property type="entry name" value="SRA-YDG"/>
    <property type="match status" value="1"/>
</dbReference>
<dbReference type="InterPro" id="IPR036987">
    <property type="entry name" value="SRA-YDG_sf"/>
</dbReference>
<feature type="domain" description="SET" evidence="16">
    <location>
        <begin position="549"/>
        <end position="683"/>
    </location>
</feature>
<dbReference type="InterPro" id="IPR046341">
    <property type="entry name" value="SET_dom_sf"/>
</dbReference>
<organism evidence="20">
    <name type="scientific">Salvia splendens</name>
    <name type="common">Scarlet sage</name>
    <dbReference type="NCBI Taxonomy" id="180675"/>
    <lineage>
        <taxon>Eukaryota</taxon>
        <taxon>Viridiplantae</taxon>
        <taxon>Streptophyta</taxon>
        <taxon>Embryophyta</taxon>
        <taxon>Tracheophyta</taxon>
        <taxon>Spermatophyta</taxon>
        <taxon>Magnoliopsida</taxon>
        <taxon>eudicotyledons</taxon>
        <taxon>Gunneridae</taxon>
        <taxon>Pentapetalae</taxon>
        <taxon>asterids</taxon>
        <taxon>lamiids</taxon>
        <taxon>Lamiales</taxon>
        <taxon>Lamiaceae</taxon>
        <taxon>Nepetoideae</taxon>
        <taxon>Mentheae</taxon>
        <taxon>Salviinae</taxon>
        <taxon>Salvia</taxon>
        <taxon>Salvia subgen. Calosphace</taxon>
        <taxon>core Calosphace</taxon>
    </lineage>
</organism>
<feature type="region of interest" description="Disordered" evidence="14">
    <location>
        <begin position="229"/>
        <end position="254"/>
    </location>
</feature>
<dbReference type="Gene3D" id="2.170.270.10">
    <property type="entry name" value="SET domain"/>
    <property type="match status" value="1"/>
</dbReference>
<dbReference type="PROSITE" id="PS50280">
    <property type="entry name" value="SET"/>
    <property type="match status" value="1"/>
</dbReference>
<dbReference type="Pfam" id="PF00856">
    <property type="entry name" value="SET"/>
    <property type="match status" value="1"/>
</dbReference>
<evidence type="ECO:0000259" key="19">
    <source>
        <dbReference type="PROSITE" id="PS51015"/>
    </source>
</evidence>
<dbReference type="Proteomes" id="UP000298416">
    <property type="component" value="Unassembled WGS sequence"/>
</dbReference>
<keyword evidence="7" id="KW-0949">S-adenosyl-L-methionine</keyword>
<keyword evidence="11 15" id="KW-0472">Membrane</keyword>
<feature type="transmembrane region" description="Helical" evidence="15">
    <location>
        <begin position="1268"/>
        <end position="1290"/>
    </location>
</feature>
<dbReference type="InterPro" id="IPR001214">
    <property type="entry name" value="SET_dom"/>
</dbReference>
<feature type="domain" description="Post-SET" evidence="18">
    <location>
        <begin position="691"/>
        <end position="705"/>
    </location>
</feature>
<feature type="domain" description="Pre-SET" evidence="17">
    <location>
        <begin position="485"/>
        <end position="546"/>
    </location>
</feature>
<dbReference type="GO" id="GO:0005634">
    <property type="term" value="C:nucleus"/>
    <property type="evidence" value="ECO:0007669"/>
    <property type="project" value="UniProtKB-SubCell"/>
</dbReference>
<gene>
    <name evidence="20" type="ORF">SASPL_128641</name>
</gene>
<comment type="subcellular location">
    <subcellularLocation>
        <location evidence="2">Chromosome</location>
    </subcellularLocation>
    <subcellularLocation>
        <location evidence="1">Endomembrane system</location>
        <topology evidence="1">Multi-pass membrane protein</topology>
    </subcellularLocation>
    <subcellularLocation>
        <location evidence="13">Nucleus</location>
    </subcellularLocation>
</comment>
<protein>
    <submittedName>
        <fullName evidence="20">Uncharacterized protein</fullName>
    </submittedName>
</protein>
<keyword evidence="21" id="KW-1185">Reference proteome</keyword>
<feature type="region of interest" description="Disordered" evidence="14">
    <location>
        <begin position="738"/>
        <end position="758"/>
    </location>
</feature>
<keyword evidence="9" id="KW-0156">Chromatin regulator</keyword>
<dbReference type="GO" id="GO:0003690">
    <property type="term" value="F:double-stranded DNA binding"/>
    <property type="evidence" value="ECO:0007669"/>
    <property type="project" value="TreeGrafter"/>
</dbReference>
<feature type="transmembrane region" description="Helical" evidence="15">
    <location>
        <begin position="1433"/>
        <end position="1455"/>
    </location>
</feature>
<dbReference type="Pfam" id="PF05033">
    <property type="entry name" value="Pre-SET"/>
    <property type="match status" value="1"/>
</dbReference>
<dbReference type="InterPro" id="IPR025794">
    <property type="entry name" value="H3-K9-MeTrfase_plant"/>
</dbReference>
<reference evidence="20" key="2">
    <citation type="submission" date="2020-08" db="EMBL/GenBank/DDBJ databases">
        <title>Plant Genome Project.</title>
        <authorList>
            <person name="Zhang R.-G."/>
        </authorList>
    </citation>
    <scope>NUCLEOTIDE SEQUENCE</scope>
    <source>
        <strain evidence="20">Huo1</strain>
        <tissue evidence="20">Leaf</tissue>
    </source>
</reference>
<dbReference type="SUPFAM" id="SSF82199">
    <property type="entry name" value="SET domain"/>
    <property type="match status" value="1"/>
</dbReference>
<feature type="region of interest" description="Disordered" evidence="14">
    <location>
        <begin position="101"/>
        <end position="178"/>
    </location>
</feature>
<keyword evidence="8 15" id="KW-0812">Transmembrane</keyword>
<dbReference type="FunFam" id="2.30.280.10:FF:000003">
    <property type="entry name" value="Histone-lysine N-methyltransferase, H3 lysine-9 specific SUVH5"/>
    <property type="match status" value="1"/>
</dbReference>
<dbReference type="GO" id="GO:0016409">
    <property type="term" value="F:palmitoyltransferase activity"/>
    <property type="evidence" value="ECO:0007669"/>
    <property type="project" value="InterPro"/>
</dbReference>
<dbReference type="PANTHER" id="PTHR45660">
    <property type="entry name" value="HISTONE-LYSINE N-METHYLTRANSFERASE SETMAR"/>
    <property type="match status" value="1"/>
</dbReference>
<dbReference type="SMART" id="SM00466">
    <property type="entry name" value="SRA"/>
    <property type="match status" value="1"/>
</dbReference>
<dbReference type="InterPro" id="IPR007728">
    <property type="entry name" value="Pre-SET_dom"/>
</dbReference>
<dbReference type="SUPFAM" id="SSF88697">
    <property type="entry name" value="PUA domain-like"/>
    <property type="match status" value="1"/>
</dbReference>
<feature type="compositionally biased region" description="Polar residues" evidence="14">
    <location>
        <begin position="101"/>
        <end position="111"/>
    </location>
</feature>
<evidence type="ECO:0000259" key="18">
    <source>
        <dbReference type="PROSITE" id="PS50868"/>
    </source>
</evidence>
<evidence type="ECO:0000259" key="17">
    <source>
        <dbReference type="PROSITE" id="PS50867"/>
    </source>
</evidence>
<evidence type="ECO:0000256" key="3">
    <source>
        <dbReference type="ARBA" id="ARBA00008574"/>
    </source>
</evidence>